<name>A0A3B0ULH8_9ZZZZ</name>
<keyword evidence="1" id="KW-1133">Transmembrane helix</keyword>
<evidence type="ECO:0000313" key="2">
    <source>
        <dbReference type="EMBL" id="VAW26117.1"/>
    </source>
</evidence>
<gene>
    <name evidence="2" type="ORF">MNBD_BACTEROID07-971</name>
</gene>
<accession>A0A3B0ULH8</accession>
<organism evidence="2">
    <name type="scientific">hydrothermal vent metagenome</name>
    <dbReference type="NCBI Taxonomy" id="652676"/>
    <lineage>
        <taxon>unclassified sequences</taxon>
        <taxon>metagenomes</taxon>
        <taxon>ecological metagenomes</taxon>
    </lineage>
</organism>
<feature type="transmembrane region" description="Helical" evidence="1">
    <location>
        <begin position="6"/>
        <end position="30"/>
    </location>
</feature>
<evidence type="ECO:0000256" key="1">
    <source>
        <dbReference type="SAM" id="Phobius"/>
    </source>
</evidence>
<dbReference type="EMBL" id="UOET01000008">
    <property type="protein sequence ID" value="VAW26117.1"/>
    <property type="molecule type" value="Genomic_DNA"/>
</dbReference>
<keyword evidence="1" id="KW-0812">Transmembrane</keyword>
<protein>
    <submittedName>
        <fullName evidence="2">Uncharacterized protein</fullName>
    </submittedName>
</protein>
<keyword evidence="1" id="KW-0472">Membrane</keyword>
<reference evidence="2" key="1">
    <citation type="submission" date="2018-06" db="EMBL/GenBank/DDBJ databases">
        <authorList>
            <person name="Zhirakovskaya E."/>
        </authorList>
    </citation>
    <scope>NUCLEOTIDE SEQUENCE</scope>
</reference>
<dbReference type="AlphaFoldDB" id="A0A3B0ULH8"/>
<proteinExistence type="predicted"/>
<sequence>MNTKLKYTLAFVVVLLIGFTLGFLVSGRLIHSRVNRMQKYYTEKGFRYEFMRLLHPSPEQLEKMRPILEDYAQKNRENMMFFREQQQQLIKNLHHDLKPFLSPRQVKQLEIMEHRRMRFMRNSLMRHRNMPPPHHKPHRPEN</sequence>